<evidence type="ECO:0000256" key="2">
    <source>
        <dbReference type="ARBA" id="ARBA00022723"/>
    </source>
</evidence>
<dbReference type="InterPro" id="IPR019734">
    <property type="entry name" value="TPR_rpt"/>
</dbReference>
<dbReference type="PANTHER" id="PTHR22726:SF1">
    <property type="entry name" value="METALLOENDOPEPTIDASE OMA1, MITOCHONDRIAL"/>
    <property type="match status" value="1"/>
</dbReference>
<feature type="repeat" description="TPR" evidence="6">
    <location>
        <begin position="373"/>
        <end position="406"/>
    </location>
</feature>
<dbReference type="GO" id="GO:0051603">
    <property type="term" value="P:proteolysis involved in protein catabolic process"/>
    <property type="evidence" value="ECO:0007669"/>
    <property type="project" value="TreeGrafter"/>
</dbReference>
<keyword evidence="5 7" id="KW-0482">Metalloprotease</keyword>
<keyword evidence="4 7" id="KW-0862">Zinc</keyword>
<comment type="cofactor">
    <cofactor evidence="7">
        <name>Zn(2+)</name>
        <dbReference type="ChEBI" id="CHEBI:29105"/>
    </cofactor>
    <text evidence="7">Binds 1 zinc ion per subunit.</text>
</comment>
<dbReference type="AlphaFoldDB" id="A0AAE3TFS4"/>
<dbReference type="EMBL" id="JAPHEG010000002">
    <property type="protein sequence ID" value="MDF2953429.1"/>
    <property type="molecule type" value="Genomic_DNA"/>
</dbReference>
<evidence type="ECO:0000256" key="3">
    <source>
        <dbReference type="ARBA" id="ARBA00022801"/>
    </source>
</evidence>
<dbReference type="InterPro" id="IPR051156">
    <property type="entry name" value="Mito/Outer_Membr_Metalloprot"/>
</dbReference>
<keyword evidence="1 7" id="KW-0645">Protease</keyword>
<keyword evidence="3 7" id="KW-0378">Hydrolase</keyword>
<dbReference type="GO" id="GO:0004222">
    <property type="term" value="F:metalloendopeptidase activity"/>
    <property type="evidence" value="ECO:0007669"/>
    <property type="project" value="InterPro"/>
</dbReference>
<reference evidence="9" key="1">
    <citation type="submission" date="2022-11" db="EMBL/GenBank/DDBJ databases">
        <title>Candidatus Alkanophaga archaea from heated hydrothermal vent sediment oxidize petroleum alkanes.</title>
        <authorList>
            <person name="Zehnle H."/>
            <person name="Laso-Perez R."/>
            <person name="Lipp J."/>
            <person name="Teske A."/>
            <person name="Wegener G."/>
        </authorList>
    </citation>
    <scope>NUCLEOTIDE SEQUENCE</scope>
    <source>
        <strain evidence="9">MCA70</strain>
    </source>
</reference>
<dbReference type="PANTHER" id="PTHR22726">
    <property type="entry name" value="METALLOENDOPEPTIDASE OMA1"/>
    <property type="match status" value="1"/>
</dbReference>
<evidence type="ECO:0000313" key="10">
    <source>
        <dbReference type="Proteomes" id="UP001144110"/>
    </source>
</evidence>
<dbReference type="Pfam" id="PF01435">
    <property type="entry name" value="Peptidase_M48"/>
    <property type="match status" value="1"/>
</dbReference>
<accession>A0AAE3TFS4</accession>
<evidence type="ECO:0000256" key="6">
    <source>
        <dbReference type="PROSITE-ProRule" id="PRU00339"/>
    </source>
</evidence>
<dbReference type="PROSITE" id="PS51257">
    <property type="entry name" value="PROKAR_LIPOPROTEIN"/>
    <property type="match status" value="1"/>
</dbReference>
<dbReference type="PROSITE" id="PS50005">
    <property type="entry name" value="TPR"/>
    <property type="match status" value="2"/>
</dbReference>
<proteinExistence type="inferred from homology"/>
<evidence type="ECO:0000256" key="7">
    <source>
        <dbReference type="RuleBase" id="RU003983"/>
    </source>
</evidence>
<evidence type="ECO:0000259" key="8">
    <source>
        <dbReference type="Pfam" id="PF01435"/>
    </source>
</evidence>
<dbReference type="CDD" id="cd07333">
    <property type="entry name" value="M48C_bepA_like"/>
    <property type="match status" value="1"/>
</dbReference>
<dbReference type="Gene3D" id="1.25.40.10">
    <property type="entry name" value="Tetratricopeptide repeat domain"/>
    <property type="match status" value="1"/>
</dbReference>
<comment type="caution">
    <text evidence="9">The sequence shown here is derived from an EMBL/GenBank/DDBJ whole genome shotgun (WGS) entry which is preliminary data.</text>
</comment>
<dbReference type="GO" id="GO:0046872">
    <property type="term" value="F:metal ion binding"/>
    <property type="evidence" value="ECO:0007669"/>
    <property type="project" value="UniProtKB-KW"/>
</dbReference>
<evidence type="ECO:0000256" key="5">
    <source>
        <dbReference type="ARBA" id="ARBA00023049"/>
    </source>
</evidence>
<evidence type="ECO:0000256" key="4">
    <source>
        <dbReference type="ARBA" id="ARBA00022833"/>
    </source>
</evidence>
<dbReference type="Pfam" id="PF13181">
    <property type="entry name" value="TPR_8"/>
    <property type="match status" value="1"/>
</dbReference>
<dbReference type="GO" id="GO:0016020">
    <property type="term" value="C:membrane"/>
    <property type="evidence" value="ECO:0007669"/>
    <property type="project" value="TreeGrafter"/>
</dbReference>
<protein>
    <submittedName>
        <fullName evidence="9">Outer membrane protein chaperone/metalloprotease BepA/YfgC</fullName>
    </submittedName>
</protein>
<gene>
    <name evidence="9" type="ORF">OD816_000674</name>
</gene>
<feature type="domain" description="Peptidase M48" evidence="8">
    <location>
        <begin position="63"/>
        <end position="240"/>
    </location>
</feature>
<dbReference type="InterPro" id="IPR001915">
    <property type="entry name" value="Peptidase_M48"/>
</dbReference>
<evidence type="ECO:0000256" key="1">
    <source>
        <dbReference type="ARBA" id="ARBA00022670"/>
    </source>
</evidence>
<dbReference type="SMART" id="SM00028">
    <property type="entry name" value="TPR"/>
    <property type="match status" value="4"/>
</dbReference>
<keyword evidence="2" id="KW-0479">Metal-binding</keyword>
<evidence type="ECO:0000313" key="9">
    <source>
        <dbReference type="EMBL" id="MDF2953429.1"/>
    </source>
</evidence>
<sequence length="423" mass="49085">MKTIKLLIFWFLIFFFISSCTTSNSNKPVFTLISEEREVKLGKLYIPSYIDKFEGLYPEKEVQKYVNYLGLKIAKITERKVPYKFYVVNSGIVNAFALPGGPVVITRGLFLQLDNESQLAGVLAHELGHINARHHVKFLEKQLALSILLQIGSLLVPQDLTGEILLQLGQISASLLTLKFSRDQEREADRYGFLYAFKAGYSPQGMIEVFEKFKKMEKKRPPEWLSTHPLPESRIKETKKYIATFKPTGILIKDTQKFHTVKNLILKTKESYNYVEKGKKAYKERNLNEAKNYFKKALKLYHKNTIALIYLAEIEMKENNLTTAKNYINSAIKYDPDFFTANILAGIINFKLKNFGTSLKFFEKGKSLIPFNGISYYYAGRIYEEKKSFGLALKNYEKALELGPKKATWYRDCYYRYNKLKEY</sequence>
<keyword evidence="6" id="KW-0802">TPR repeat</keyword>
<comment type="similarity">
    <text evidence="7">Belongs to the peptidase M48 family.</text>
</comment>
<name>A0AAE3TFS4_9BACT</name>
<feature type="repeat" description="TPR" evidence="6">
    <location>
        <begin position="271"/>
        <end position="304"/>
    </location>
</feature>
<dbReference type="SUPFAM" id="SSF48452">
    <property type="entry name" value="TPR-like"/>
    <property type="match status" value="1"/>
</dbReference>
<organism evidence="9 10">
    <name type="scientific">Candidatus Thermodesulfobacterium syntrophicum</name>
    <dbReference type="NCBI Taxonomy" id="3060442"/>
    <lineage>
        <taxon>Bacteria</taxon>
        <taxon>Pseudomonadati</taxon>
        <taxon>Thermodesulfobacteriota</taxon>
        <taxon>Thermodesulfobacteria</taxon>
        <taxon>Thermodesulfobacteriales</taxon>
        <taxon>Thermodesulfobacteriaceae</taxon>
        <taxon>Thermodesulfobacterium</taxon>
    </lineage>
</organism>
<dbReference type="InterPro" id="IPR011990">
    <property type="entry name" value="TPR-like_helical_dom_sf"/>
</dbReference>
<dbReference type="Proteomes" id="UP001144110">
    <property type="component" value="Unassembled WGS sequence"/>
</dbReference>
<dbReference type="Gene3D" id="3.30.2010.10">
    <property type="entry name" value="Metalloproteases ('zincins'), catalytic domain"/>
    <property type="match status" value="1"/>
</dbReference>
<dbReference type="Pfam" id="PF14559">
    <property type="entry name" value="TPR_19"/>
    <property type="match status" value="1"/>
</dbReference>